<dbReference type="PANTHER" id="PTHR10241">
    <property type="entry name" value="LETHAL 2 GIANT LARVAE PROTEIN"/>
    <property type="match status" value="1"/>
</dbReference>
<evidence type="ECO:0000256" key="9">
    <source>
        <dbReference type="ARBA" id="ARBA00022927"/>
    </source>
</evidence>
<keyword evidence="8" id="KW-0677">Repeat</keyword>
<keyword evidence="9" id="KW-0653">Protein transport</keyword>
<dbReference type="GO" id="GO:0005096">
    <property type="term" value="F:GTPase activator activity"/>
    <property type="evidence" value="ECO:0007669"/>
    <property type="project" value="TreeGrafter"/>
</dbReference>
<dbReference type="PROSITE" id="PS50892">
    <property type="entry name" value="V_SNARE"/>
    <property type="match status" value="1"/>
</dbReference>
<dbReference type="InterPro" id="IPR042855">
    <property type="entry name" value="V_SNARE_CC"/>
</dbReference>
<accession>A0A6A0GRG2</accession>
<comment type="caution">
    <text evidence="14">The sequence shown here is derived from an EMBL/GenBank/DDBJ whole genome shotgun (WGS) entry which is preliminary data.</text>
</comment>
<comment type="subcellular location">
    <subcellularLocation>
        <location evidence="1">Cell membrane</location>
        <topology evidence="1">Peripheral membrane protein</topology>
    </subcellularLocation>
    <subcellularLocation>
        <location evidence="2">Cytoplasm</location>
    </subcellularLocation>
</comment>
<keyword evidence="5" id="KW-1003">Cell membrane</keyword>
<reference evidence="14" key="1">
    <citation type="submission" date="2014-08" db="EMBL/GenBank/DDBJ databases">
        <authorList>
            <person name="Murali S."/>
            <person name="Richards S."/>
            <person name="Bandaranaike D."/>
            <person name="Bellair M."/>
            <person name="Blankenburg K."/>
            <person name="Chao H."/>
            <person name="Dinh H."/>
            <person name="Doddapaneni H."/>
            <person name="Dugan-Rocha S."/>
            <person name="Elkadiri S."/>
            <person name="Gnanaolivu R."/>
            <person name="Hughes D."/>
            <person name="Lee S."/>
            <person name="Li M."/>
            <person name="Ming W."/>
            <person name="Munidasa M."/>
            <person name="Muniz J."/>
            <person name="Nguyen L."/>
            <person name="Osuji N."/>
            <person name="Pu L.-L."/>
            <person name="Puazo M."/>
            <person name="Skinner E."/>
            <person name="Qu C."/>
            <person name="Quiroz J."/>
            <person name="Raj R."/>
            <person name="Weissenberger G."/>
            <person name="Xin Y."/>
            <person name="Zou X."/>
            <person name="Han Y."/>
            <person name="Worley K."/>
            <person name="Muzny D."/>
            <person name="Gibbs R."/>
        </authorList>
    </citation>
    <scope>NUCLEOTIDE SEQUENCE</scope>
    <source>
        <strain evidence="14">HAZT.00-mixed</strain>
        <tissue evidence="14">Whole organism</tissue>
    </source>
</reference>
<evidence type="ECO:0000256" key="7">
    <source>
        <dbReference type="ARBA" id="ARBA00022574"/>
    </source>
</evidence>
<keyword evidence="6" id="KW-0963">Cytoplasm</keyword>
<dbReference type="Gene3D" id="1.20.5.110">
    <property type="match status" value="1"/>
</dbReference>
<reference evidence="14" key="3">
    <citation type="submission" date="2019-06" db="EMBL/GenBank/DDBJ databases">
        <authorList>
            <person name="Poynton C."/>
            <person name="Hasenbein S."/>
            <person name="Benoit J.B."/>
            <person name="Sepulveda M.S."/>
            <person name="Poelchau M.F."/>
            <person name="Murali S.C."/>
            <person name="Chen S."/>
            <person name="Glastad K.M."/>
            <person name="Werren J.H."/>
            <person name="Vineis J.H."/>
            <person name="Bowen J.L."/>
            <person name="Friedrich M."/>
            <person name="Jones J."/>
            <person name="Robertson H.M."/>
            <person name="Feyereisen R."/>
            <person name="Mechler-Hickson A."/>
            <person name="Mathers N."/>
            <person name="Lee C.E."/>
            <person name="Colbourne J.K."/>
            <person name="Biales A."/>
            <person name="Johnston J.S."/>
            <person name="Wellborn G.A."/>
            <person name="Rosendale A.J."/>
            <person name="Cridge A.G."/>
            <person name="Munoz-Torres M.C."/>
            <person name="Bain P.A."/>
            <person name="Manny A.R."/>
            <person name="Major K.M."/>
            <person name="Lambert F.N."/>
            <person name="Vulpe C.D."/>
            <person name="Tuck P."/>
            <person name="Blalock B.J."/>
            <person name="Lin Y.-Y."/>
            <person name="Smith M.E."/>
            <person name="Ochoa-Acuna H."/>
            <person name="Chen M.-J.M."/>
            <person name="Childers C.P."/>
            <person name="Qu J."/>
            <person name="Dugan S."/>
            <person name="Lee S.L."/>
            <person name="Chao H."/>
            <person name="Dinh H."/>
            <person name="Han Y."/>
            <person name="Doddapaneni H."/>
            <person name="Worley K.C."/>
            <person name="Muzny D.M."/>
            <person name="Gibbs R.A."/>
            <person name="Richards S."/>
        </authorList>
    </citation>
    <scope>NUCLEOTIDE SEQUENCE</scope>
    <source>
        <strain evidence="14">HAZT.00-mixed</strain>
        <tissue evidence="14">Whole organism</tissue>
    </source>
</reference>
<dbReference type="GO" id="GO:0045159">
    <property type="term" value="F:myosin II binding"/>
    <property type="evidence" value="ECO:0007669"/>
    <property type="project" value="TreeGrafter"/>
</dbReference>
<keyword evidence="10 12" id="KW-0175">Coiled coil</keyword>
<evidence type="ECO:0000256" key="11">
    <source>
        <dbReference type="ARBA" id="ARBA00023136"/>
    </source>
</evidence>
<evidence type="ECO:0000256" key="12">
    <source>
        <dbReference type="PROSITE-ProRule" id="PRU00290"/>
    </source>
</evidence>
<dbReference type="EMBL" id="JQDR03016387">
    <property type="protein sequence ID" value="KAA0185337.1"/>
    <property type="molecule type" value="Genomic_DNA"/>
</dbReference>
<evidence type="ECO:0000256" key="5">
    <source>
        <dbReference type="ARBA" id="ARBA00022475"/>
    </source>
</evidence>
<keyword evidence="7" id="KW-0853">WD repeat</keyword>
<keyword evidence="4" id="KW-0813">Transport</keyword>
<protein>
    <recommendedName>
        <fullName evidence="13">V-SNARE coiled-coil homology domain-containing protein</fullName>
    </recommendedName>
</protein>
<comment type="similarity">
    <text evidence="3">Belongs to the WD repeat L(2)GL family.</text>
</comment>
<evidence type="ECO:0000256" key="8">
    <source>
        <dbReference type="ARBA" id="ARBA00022737"/>
    </source>
</evidence>
<dbReference type="GO" id="GO:0006887">
    <property type="term" value="P:exocytosis"/>
    <property type="evidence" value="ECO:0007669"/>
    <property type="project" value="TreeGrafter"/>
</dbReference>
<proteinExistence type="inferred from homology"/>
<dbReference type="CDD" id="cd15873">
    <property type="entry name" value="R-SNARE_STXBP5_6"/>
    <property type="match status" value="1"/>
</dbReference>
<gene>
    <name evidence="14" type="ORF">HAZT_HAZT004322</name>
</gene>
<evidence type="ECO:0000256" key="6">
    <source>
        <dbReference type="ARBA" id="ARBA00022490"/>
    </source>
</evidence>
<sequence length="126" mass="13909">MQELLGDLFLPCEMPEAPKQSFFKGLFGGGVSQLDREELFGEASGKPASSVAKHVPGPQQQMEAMNARAGNATSEIGRAKMAAIERGQRLGELDEKTAKMMHEAESFSSAARQLMLKYKDKKWYQL</sequence>
<dbReference type="SUPFAM" id="SSF58038">
    <property type="entry name" value="SNARE fusion complex"/>
    <property type="match status" value="1"/>
</dbReference>
<evidence type="ECO:0000256" key="4">
    <source>
        <dbReference type="ARBA" id="ARBA00022448"/>
    </source>
</evidence>
<dbReference type="GO" id="GO:0015031">
    <property type="term" value="P:protein transport"/>
    <property type="evidence" value="ECO:0007669"/>
    <property type="project" value="UniProtKB-KW"/>
</dbReference>
<dbReference type="GO" id="GO:0019905">
    <property type="term" value="F:syntaxin binding"/>
    <property type="evidence" value="ECO:0007669"/>
    <property type="project" value="TreeGrafter"/>
</dbReference>
<reference evidence="14" key="2">
    <citation type="journal article" date="2018" name="Environ. Sci. Technol.">
        <title>The Toxicogenome of Hyalella azteca: A Model for Sediment Ecotoxicology and Evolutionary Toxicology.</title>
        <authorList>
            <person name="Poynton H.C."/>
            <person name="Hasenbein S."/>
            <person name="Benoit J.B."/>
            <person name="Sepulveda M.S."/>
            <person name="Poelchau M.F."/>
            <person name="Hughes D.S.T."/>
            <person name="Murali S.C."/>
            <person name="Chen S."/>
            <person name="Glastad K.M."/>
            <person name="Goodisman M.A.D."/>
            <person name="Werren J.H."/>
            <person name="Vineis J.H."/>
            <person name="Bowen J.L."/>
            <person name="Friedrich M."/>
            <person name="Jones J."/>
            <person name="Robertson H.M."/>
            <person name="Feyereisen R."/>
            <person name="Mechler-Hickson A."/>
            <person name="Mathers N."/>
            <person name="Lee C.E."/>
            <person name="Colbourne J.K."/>
            <person name="Biales A."/>
            <person name="Johnston J.S."/>
            <person name="Wellborn G.A."/>
            <person name="Rosendale A.J."/>
            <person name="Cridge A.G."/>
            <person name="Munoz-Torres M.C."/>
            <person name="Bain P.A."/>
            <person name="Manny A.R."/>
            <person name="Major K.M."/>
            <person name="Lambert F.N."/>
            <person name="Vulpe C.D."/>
            <person name="Tuck P."/>
            <person name="Blalock B.J."/>
            <person name="Lin Y.Y."/>
            <person name="Smith M.E."/>
            <person name="Ochoa-Acuna H."/>
            <person name="Chen M.M."/>
            <person name="Childers C.P."/>
            <person name="Qu J."/>
            <person name="Dugan S."/>
            <person name="Lee S.L."/>
            <person name="Chao H."/>
            <person name="Dinh H."/>
            <person name="Han Y."/>
            <person name="Doddapaneni H."/>
            <person name="Worley K.C."/>
            <person name="Muzny D.M."/>
            <person name="Gibbs R.A."/>
            <person name="Richards S."/>
        </authorList>
    </citation>
    <scope>NUCLEOTIDE SEQUENCE</scope>
    <source>
        <strain evidence="14">HAZT.00-mixed</strain>
        <tissue evidence="14">Whole organism</tissue>
    </source>
</reference>
<dbReference type="FunFam" id="1.20.5.110:FF:000001">
    <property type="entry name" value="syntaxin-binding protein 5 isoform X1"/>
    <property type="match status" value="1"/>
</dbReference>
<name>A0A6A0GRG2_HYAAZ</name>
<dbReference type="GO" id="GO:0005886">
    <property type="term" value="C:plasma membrane"/>
    <property type="evidence" value="ECO:0007669"/>
    <property type="project" value="UniProtKB-SubCell"/>
</dbReference>
<dbReference type="GO" id="GO:0031201">
    <property type="term" value="C:SNARE complex"/>
    <property type="evidence" value="ECO:0007669"/>
    <property type="project" value="TreeGrafter"/>
</dbReference>
<evidence type="ECO:0000256" key="1">
    <source>
        <dbReference type="ARBA" id="ARBA00004202"/>
    </source>
</evidence>
<keyword evidence="11" id="KW-0472">Membrane</keyword>
<evidence type="ECO:0000259" key="13">
    <source>
        <dbReference type="PROSITE" id="PS50892"/>
    </source>
</evidence>
<feature type="domain" description="V-SNARE coiled-coil homology" evidence="13">
    <location>
        <begin position="61"/>
        <end position="121"/>
    </location>
</feature>
<organism evidence="14">
    <name type="scientific">Hyalella azteca</name>
    <name type="common">Amphipod</name>
    <dbReference type="NCBI Taxonomy" id="294128"/>
    <lineage>
        <taxon>Eukaryota</taxon>
        <taxon>Metazoa</taxon>
        <taxon>Ecdysozoa</taxon>
        <taxon>Arthropoda</taxon>
        <taxon>Crustacea</taxon>
        <taxon>Multicrustacea</taxon>
        <taxon>Malacostraca</taxon>
        <taxon>Eumalacostraca</taxon>
        <taxon>Peracarida</taxon>
        <taxon>Amphipoda</taxon>
        <taxon>Senticaudata</taxon>
        <taxon>Talitrida</taxon>
        <taxon>Talitroidea</taxon>
        <taxon>Hyalellidae</taxon>
        <taxon>Hyalella</taxon>
    </lineage>
</organism>
<evidence type="ECO:0000256" key="2">
    <source>
        <dbReference type="ARBA" id="ARBA00004496"/>
    </source>
</evidence>
<evidence type="ECO:0000256" key="3">
    <source>
        <dbReference type="ARBA" id="ARBA00008070"/>
    </source>
</evidence>
<dbReference type="GO" id="GO:0006893">
    <property type="term" value="P:Golgi to plasma membrane transport"/>
    <property type="evidence" value="ECO:0007669"/>
    <property type="project" value="TreeGrafter"/>
</dbReference>
<dbReference type="Proteomes" id="UP000711488">
    <property type="component" value="Unassembled WGS sequence"/>
</dbReference>
<dbReference type="PANTHER" id="PTHR10241:SF25">
    <property type="entry name" value="TOMOSYN, ISOFORM C"/>
    <property type="match status" value="1"/>
</dbReference>
<dbReference type="AlphaFoldDB" id="A0A6A0GRG2"/>
<evidence type="ECO:0000256" key="10">
    <source>
        <dbReference type="ARBA" id="ARBA00023054"/>
    </source>
</evidence>
<evidence type="ECO:0000313" key="14">
    <source>
        <dbReference type="EMBL" id="KAA0185337.1"/>
    </source>
</evidence>